<accession>A0A5J6RJH1</accession>
<dbReference type="SUPFAM" id="SSF54631">
    <property type="entry name" value="CBS-domain pair"/>
    <property type="match status" value="1"/>
</dbReference>
<dbReference type="InterPro" id="IPR046342">
    <property type="entry name" value="CBS_dom_sf"/>
</dbReference>
<dbReference type="InterPro" id="IPR000644">
    <property type="entry name" value="CBS_dom"/>
</dbReference>
<dbReference type="PANTHER" id="PTHR48108">
    <property type="entry name" value="CBS DOMAIN-CONTAINING PROTEIN CBSX2, CHLOROPLASTIC"/>
    <property type="match status" value="1"/>
</dbReference>
<dbReference type="Proteomes" id="UP000305417">
    <property type="component" value="Unassembled WGS sequence"/>
</dbReference>
<keyword evidence="1" id="KW-0677">Repeat</keyword>
<dbReference type="PANTHER" id="PTHR48108:SF26">
    <property type="entry name" value="CBS DOMAIN-CONTAINING PROTEIN DDB_G0289609"/>
    <property type="match status" value="1"/>
</dbReference>
<organism evidence="4 7">
    <name type="scientific">Aliarcobacter cibarius</name>
    <dbReference type="NCBI Taxonomy" id="255507"/>
    <lineage>
        <taxon>Bacteria</taxon>
        <taxon>Pseudomonadati</taxon>
        <taxon>Campylobacterota</taxon>
        <taxon>Epsilonproteobacteria</taxon>
        <taxon>Campylobacterales</taxon>
        <taxon>Arcobacteraceae</taxon>
        <taxon>Aliarcobacter</taxon>
    </lineage>
</organism>
<feature type="domain" description="CBS" evidence="3">
    <location>
        <begin position="151"/>
        <end position="209"/>
    </location>
</feature>
<keyword evidence="6" id="KW-1185">Reference proteome</keyword>
<dbReference type="EMBL" id="CP054051">
    <property type="protein sequence ID" value="QKJ27590.1"/>
    <property type="molecule type" value="Genomic_DNA"/>
</dbReference>
<evidence type="ECO:0000313" key="6">
    <source>
        <dbReference type="Proteomes" id="UP000305417"/>
    </source>
</evidence>
<dbReference type="PROSITE" id="PS51371">
    <property type="entry name" value="CBS"/>
    <property type="match status" value="2"/>
</dbReference>
<evidence type="ECO:0000256" key="2">
    <source>
        <dbReference type="PROSITE-ProRule" id="PRU00703"/>
    </source>
</evidence>
<dbReference type="STRING" id="1442598.GCA_000522465_01878"/>
<dbReference type="AlphaFoldDB" id="A0A5J6RJH1"/>
<evidence type="ECO:0000313" key="7">
    <source>
        <dbReference type="Proteomes" id="UP000509513"/>
    </source>
</evidence>
<evidence type="ECO:0000259" key="3">
    <source>
        <dbReference type="PROSITE" id="PS51371"/>
    </source>
</evidence>
<dbReference type="KEGG" id="acib:ACBT_1693"/>
<gene>
    <name evidence="4" type="ORF">ACBT_1693</name>
    <name evidence="5" type="ORF">FE247_03555</name>
</gene>
<protein>
    <submittedName>
        <fullName evidence="4">CBS domain-containing protein</fullName>
    </submittedName>
</protein>
<reference evidence="5 6" key="1">
    <citation type="submission" date="2019-05" db="EMBL/GenBank/DDBJ databases">
        <title>Arcobacter cibarius and Arcobacter thereius providing challenges in identification an antibiotic susceptibility and Quinolone resistance.</title>
        <authorList>
            <person name="Busch A."/>
            <person name="Hanel I."/>
            <person name="Hotzel H."/>
            <person name="Tomaso H."/>
        </authorList>
    </citation>
    <scope>NUCLEOTIDE SEQUENCE [LARGE SCALE GENOMIC DNA]</scope>
    <source>
        <strain evidence="5 6">16CS0831-2</strain>
    </source>
</reference>
<dbReference type="OrthoDB" id="9811720at2"/>
<feature type="domain" description="CBS" evidence="3">
    <location>
        <begin position="82"/>
        <end position="138"/>
    </location>
</feature>
<dbReference type="Pfam" id="PF00571">
    <property type="entry name" value="CBS"/>
    <property type="match status" value="2"/>
</dbReference>
<dbReference type="Proteomes" id="UP000509513">
    <property type="component" value="Chromosome"/>
</dbReference>
<name>A0A5J6RJH1_9BACT</name>
<proteinExistence type="predicted"/>
<dbReference type="RefSeq" id="WP_024775951.1">
    <property type="nucleotide sequence ID" value="NZ_CP043857.1"/>
</dbReference>
<sequence>MFTIYNNGIVDYKGSTENLYNVKNVNESTKFTFNPEEGSIKDFKKEQDSNSNKKKEEQFLSSYKKISQINQSNNFFYVRDIMVQDVLYIDNSHTVREAYELLKDKKTGQIPVTTLDKKIVGIIDAKFILSLLIQNLDEPNILLNRRLREINFPEIIATTPDAELRDVVKIMFDFEVGVMPVVNEEGTLKGIISKSYIFKAMSCIPQLEIWS</sequence>
<reference evidence="4 7" key="2">
    <citation type="submission" date="2020-05" db="EMBL/GenBank/DDBJ databases">
        <title>Complete genome sequencing of Campylobacter and Arcobacter type strains.</title>
        <authorList>
            <person name="Miller W.G."/>
            <person name="Yee E."/>
        </authorList>
    </citation>
    <scope>NUCLEOTIDE SEQUENCE [LARGE SCALE GENOMIC DNA]</scope>
    <source>
        <strain evidence="4 7">LMG 21996</strain>
    </source>
</reference>
<dbReference type="EMBL" id="VBUC01000006">
    <property type="protein sequence ID" value="TLT00629.1"/>
    <property type="molecule type" value="Genomic_DNA"/>
</dbReference>
<dbReference type="Gene3D" id="3.10.580.10">
    <property type="entry name" value="CBS-domain"/>
    <property type="match status" value="1"/>
</dbReference>
<evidence type="ECO:0000256" key="1">
    <source>
        <dbReference type="ARBA" id="ARBA00022737"/>
    </source>
</evidence>
<keyword evidence="2" id="KW-0129">CBS domain</keyword>
<evidence type="ECO:0000313" key="4">
    <source>
        <dbReference type="EMBL" id="QKJ27590.1"/>
    </source>
</evidence>
<evidence type="ECO:0000313" key="5">
    <source>
        <dbReference type="EMBL" id="TLT00629.1"/>
    </source>
</evidence>
<dbReference type="InterPro" id="IPR051462">
    <property type="entry name" value="CBS_domain-containing"/>
</dbReference>
<dbReference type="SMART" id="SM00116">
    <property type="entry name" value="CBS"/>
    <property type="match status" value="2"/>
</dbReference>